<feature type="compositionally biased region" description="Polar residues" evidence="1">
    <location>
        <begin position="105"/>
        <end position="115"/>
    </location>
</feature>
<reference evidence="2 3" key="1">
    <citation type="submission" date="2015-09" db="EMBL/GenBank/DDBJ databases">
        <title>Draft genome of the parasitic nematode Teladorsagia circumcincta isolate WARC Sus (inbred).</title>
        <authorList>
            <person name="Mitreva M."/>
        </authorList>
    </citation>
    <scope>NUCLEOTIDE SEQUENCE [LARGE SCALE GENOMIC DNA]</scope>
    <source>
        <strain evidence="2 3">S</strain>
    </source>
</reference>
<dbReference type="OrthoDB" id="5858482at2759"/>
<keyword evidence="3" id="KW-1185">Reference proteome</keyword>
<sequence>MNLVPTNREWEEVRNERTTKLKRITVLEGKPSDKSKRSSDSSKVSGLIKSSDESITLAEDSTQRSENVLPPVDTKSSQSRTNVRSSSWASSFTTEPPIRIAPTQADGTESTQLGTDHTDEFHGRSKAEVEAEMATDRESERDKSKEALKKPGAPDPKVKWGDSKCVVFETTEEPTLDEDEVQEEPDLW</sequence>
<proteinExistence type="predicted"/>
<accession>A0A2G9UUG4</accession>
<dbReference type="AlphaFoldDB" id="A0A2G9UUG4"/>
<feature type="compositionally biased region" description="Basic and acidic residues" evidence="1">
    <location>
        <begin position="116"/>
        <end position="149"/>
    </location>
</feature>
<name>A0A2G9UUG4_TELCI</name>
<gene>
    <name evidence="2" type="ORF">TELCIR_04136</name>
</gene>
<feature type="compositionally biased region" description="Low complexity" evidence="1">
    <location>
        <begin position="76"/>
        <end position="87"/>
    </location>
</feature>
<evidence type="ECO:0000256" key="1">
    <source>
        <dbReference type="SAM" id="MobiDB-lite"/>
    </source>
</evidence>
<dbReference type="Proteomes" id="UP000230423">
    <property type="component" value="Unassembled WGS sequence"/>
</dbReference>
<feature type="compositionally biased region" description="Basic and acidic residues" evidence="1">
    <location>
        <begin position="30"/>
        <end position="40"/>
    </location>
</feature>
<evidence type="ECO:0000313" key="2">
    <source>
        <dbReference type="EMBL" id="PIO73874.1"/>
    </source>
</evidence>
<dbReference type="EMBL" id="KZ345372">
    <property type="protein sequence ID" value="PIO73874.1"/>
    <property type="molecule type" value="Genomic_DNA"/>
</dbReference>
<protein>
    <submittedName>
        <fullName evidence="2">Uncharacterized protein</fullName>
    </submittedName>
</protein>
<feature type="region of interest" description="Disordered" evidence="1">
    <location>
        <begin position="23"/>
        <end position="158"/>
    </location>
</feature>
<evidence type="ECO:0000313" key="3">
    <source>
        <dbReference type="Proteomes" id="UP000230423"/>
    </source>
</evidence>
<organism evidence="2 3">
    <name type="scientific">Teladorsagia circumcincta</name>
    <name type="common">Brown stomach worm</name>
    <name type="synonym">Ostertagia circumcincta</name>
    <dbReference type="NCBI Taxonomy" id="45464"/>
    <lineage>
        <taxon>Eukaryota</taxon>
        <taxon>Metazoa</taxon>
        <taxon>Ecdysozoa</taxon>
        <taxon>Nematoda</taxon>
        <taxon>Chromadorea</taxon>
        <taxon>Rhabditida</taxon>
        <taxon>Rhabditina</taxon>
        <taxon>Rhabditomorpha</taxon>
        <taxon>Strongyloidea</taxon>
        <taxon>Trichostrongylidae</taxon>
        <taxon>Teladorsagia</taxon>
    </lineage>
</organism>